<evidence type="ECO:0000313" key="1">
    <source>
        <dbReference type="EMBL" id="SVC69175.1"/>
    </source>
</evidence>
<sequence>MIGNITHDESYILLKVLSPYEARFNPATHSGPYRFNEKQLTEFFVGFNFKCIKLVDTYFYSNIQPHLRGYFSIYRKET</sequence>
<accession>A0A382P989</accession>
<dbReference type="EMBL" id="UINC01105325">
    <property type="protein sequence ID" value="SVC69175.1"/>
    <property type="molecule type" value="Genomic_DNA"/>
</dbReference>
<organism evidence="1">
    <name type="scientific">marine metagenome</name>
    <dbReference type="NCBI Taxonomy" id="408172"/>
    <lineage>
        <taxon>unclassified sequences</taxon>
        <taxon>metagenomes</taxon>
        <taxon>ecological metagenomes</taxon>
    </lineage>
</organism>
<protein>
    <submittedName>
        <fullName evidence="1">Uncharacterized protein</fullName>
    </submittedName>
</protein>
<gene>
    <name evidence="1" type="ORF">METZ01_LOCUS322029</name>
</gene>
<reference evidence="1" key="1">
    <citation type="submission" date="2018-05" db="EMBL/GenBank/DDBJ databases">
        <authorList>
            <person name="Lanie J.A."/>
            <person name="Ng W.-L."/>
            <person name="Kazmierczak K.M."/>
            <person name="Andrzejewski T.M."/>
            <person name="Davidsen T.M."/>
            <person name="Wayne K.J."/>
            <person name="Tettelin H."/>
            <person name="Glass J.I."/>
            <person name="Rusch D."/>
            <person name="Podicherti R."/>
            <person name="Tsui H.-C.T."/>
            <person name="Winkler M.E."/>
        </authorList>
    </citation>
    <scope>NUCLEOTIDE SEQUENCE</scope>
</reference>
<dbReference type="AlphaFoldDB" id="A0A382P989"/>
<name>A0A382P989_9ZZZZ</name>
<proteinExistence type="predicted"/>